<keyword evidence="13" id="KW-1185">Reference proteome</keyword>
<evidence type="ECO:0000256" key="7">
    <source>
        <dbReference type="ARBA" id="ARBA00022970"/>
    </source>
</evidence>
<dbReference type="Pfam" id="PF00528">
    <property type="entry name" value="BPD_transp_1"/>
    <property type="match status" value="1"/>
</dbReference>
<evidence type="ECO:0000256" key="10">
    <source>
        <dbReference type="RuleBase" id="RU363032"/>
    </source>
</evidence>
<sequence>MDQLAVQFFNLDIMAKALPTILRGLGMTLLICCAVIPLGLAGGLGAALASTARSRWLRWPAMALVDLFRAIPPLVLLIFVYAGLPFAGIRLSPFVAVVLAFLLNNSAYYGEVFRAGLISVGTGQWEAARSTGLTQRQTLTWVILPQATRNVLPDLISNTVEVVKLTSLASVVSLGELLHAASLARSVTYNASPLTLAAVIYLVLLWPVVRLLSRYQRRLVA</sequence>
<keyword evidence="6 10" id="KW-0812">Transmembrane</keyword>
<dbReference type="OrthoDB" id="9808674at2"/>
<dbReference type="InterPro" id="IPR035906">
    <property type="entry name" value="MetI-like_sf"/>
</dbReference>
<feature type="domain" description="ABC transmembrane type-1" evidence="11">
    <location>
        <begin position="25"/>
        <end position="213"/>
    </location>
</feature>
<dbReference type="GO" id="GO:0043190">
    <property type="term" value="C:ATP-binding cassette (ABC) transporter complex"/>
    <property type="evidence" value="ECO:0007669"/>
    <property type="project" value="InterPro"/>
</dbReference>
<dbReference type="NCBIfam" id="TIGR01726">
    <property type="entry name" value="HEQRo_perm_3TM"/>
    <property type="match status" value="1"/>
</dbReference>
<reference evidence="12 13" key="1">
    <citation type="submission" date="2018-07" db="EMBL/GenBank/DDBJ databases">
        <authorList>
            <person name="Zhang Y."/>
            <person name="Wang L."/>
            <person name="Ma S."/>
        </authorList>
    </citation>
    <scope>NUCLEOTIDE SEQUENCE [LARGE SCALE GENOMIC DNA]</scope>
    <source>
        <strain evidence="12 13">4-2</strain>
    </source>
</reference>
<proteinExistence type="inferred from homology"/>
<dbReference type="AlphaFoldDB" id="A0A3M0MBZ2"/>
<keyword evidence="7" id="KW-0029">Amino-acid transport</keyword>
<dbReference type="RefSeq" id="WP_122113358.1">
    <property type="nucleotide sequence ID" value="NZ_QOKZ01000006.1"/>
</dbReference>
<keyword evidence="4 10" id="KW-0813">Transport</keyword>
<comment type="similarity">
    <text evidence="3">Belongs to the binding-protein-dependent transport system permease family. HisMQ subfamily.</text>
</comment>
<dbReference type="PROSITE" id="PS50928">
    <property type="entry name" value="ABC_TM1"/>
    <property type="match status" value="1"/>
</dbReference>
<accession>A0A3M0MBZ2</accession>
<dbReference type="Gene3D" id="1.10.3720.10">
    <property type="entry name" value="MetI-like"/>
    <property type="match status" value="1"/>
</dbReference>
<dbReference type="CDD" id="cd06261">
    <property type="entry name" value="TM_PBP2"/>
    <property type="match status" value="1"/>
</dbReference>
<name>A0A3M0MBZ2_9RHOB</name>
<evidence type="ECO:0000313" key="12">
    <source>
        <dbReference type="EMBL" id="RMC33804.1"/>
    </source>
</evidence>
<evidence type="ECO:0000256" key="8">
    <source>
        <dbReference type="ARBA" id="ARBA00022989"/>
    </source>
</evidence>
<evidence type="ECO:0000256" key="3">
    <source>
        <dbReference type="ARBA" id="ARBA00010072"/>
    </source>
</evidence>
<dbReference type="Proteomes" id="UP000273516">
    <property type="component" value="Unassembled WGS sequence"/>
</dbReference>
<dbReference type="GO" id="GO:0022857">
    <property type="term" value="F:transmembrane transporter activity"/>
    <property type="evidence" value="ECO:0007669"/>
    <property type="project" value="InterPro"/>
</dbReference>
<evidence type="ECO:0000256" key="6">
    <source>
        <dbReference type="ARBA" id="ARBA00022692"/>
    </source>
</evidence>
<dbReference type="InterPro" id="IPR000515">
    <property type="entry name" value="MetI-like"/>
</dbReference>
<keyword evidence="5" id="KW-1003">Cell membrane</keyword>
<feature type="transmembrane region" description="Helical" evidence="10">
    <location>
        <begin position="191"/>
        <end position="209"/>
    </location>
</feature>
<evidence type="ECO:0000259" key="11">
    <source>
        <dbReference type="PROSITE" id="PS50928"/>
    </source>
</evidence>
<feature type="transmembrane region" description="Helical" evidence="10">
    <location>
        <begin position="70"/>
        <end position="103"/>
    </location>
</feature>
<evidence type="ECO:0000256" key="2">
    <source>
        <dbReference type="ARBA" id="ARBA00004429"/>
    </source>
</evidence>
<comment type="subcellular location">
    <subcellularLocation>
        <location evidence="2">Cell inner membrane</location>
        <topology evidence="2">Multi-pass membrane protein</topology>
    </subcellularLocation>
    <subcellularLocation>
        <location evidence="10">Cell membrane</location>
        <topology evidence="10">Multi-pass membrane protein</topology>
    </subcellularLocation>
</comment>
<comment type="function">
    <text evidence="1">Part of the binding-protein-dependent transport system for glutamine; probably responsible for the translocation of the substrate across the membrane.</text>
</comment>
<feature type="transmembrane region" description="Helical" evidence="10">
    <location>
        <begin position="20"/>
        <end position="49"/>
    </location>
</feature>
<keyword evidence="8 10" id="KW-1133">Transmembrane helix</keyword>
<protein>
    <submittedName>
        <fullName evidence="12">Amino acid ABC transporter permease</fullName>
    </submittedName>
</protein>
<dbReference type="GO" id="GO:0006865">
    <property type="term" value="P:amino acid transport"/>
    <property type="evidence" value="ECO:0007669"/>
    <property type="project" value="UniProtKB-KW"/>
</dbReference>
<evidence type="ECO:0000256" key="1">
    <source>
        <dbReference type="ARBA" id="ARBA00003159"/>
    </source>
</evidence>
<keyword evidence="9 10" id="KW-0472">Membrane</keyword>
<evidence type="ECO:0000256" key="4">
    <source>
        <dbReference type="ARBA" id="ARBA00022448"/>
    </source>
</evidence>
<evidence type="ECO:0000256" key="5">
    <source>
        <dbReference type="ARBA" id="ARBA00022475"/>
    </source>
</evidence>
<evidence type="ECO:0000313" key="13">
    <source>
        <dbReference type="Proteomes" id="UP000273516"/>
    </source>
</evidence>
<gene>
    <name evidence="12" type="ORF">C9E81_16035</name>
</gene>
<dbReference type="InterPro" id="IPR010065">
    <property type="entry name" value="AA_ABC_transptr_permease_3TM"/>
</dbReference>
<dbReference type="SUPFAM" id="SSF161098">
    <property type="entry name" value="MetI-like"/>
    <property type="match status" value="1"/>
</dbReference>
<dbReference type="EMBL" id="QOKZ01000006">
    <property type="protein sequence ID" value="RMC33804.1"/>
    <property type="molecule type" value="Genomic_DNA"/>
</dbReference>
<dbReference type="PANTHER" id="PTHR30614:SF20">
    <property type="entry name" value="GLUTAMINE TRANSPORT SYSTEM PERMEASE PROTEIN GLNP"/>
    <property type="match status" value="1"/>
</dbReference>
<comment type="caution">
    <text evidence="12">The sequence shown here is derived from an EMBL/GenBank/DDBJ whole genome shotgun (WGS) entry which is preliminary data.</text>
</comment>
<dbReference type="InterPro" id="IPR043429">
    <property type="entry name" value="ArtM/GltK/GlnP/TcyL/YhdX-like"/>
</dbReference>
<organism evidence="12 13">
    <name type="scientific">Paracoccus alkanivorans</name>
    <dbReference type="NCBI Taxonomy" id="2116655"/>
    <lineage>
        <taxon>Bacteria</taxon>
        <taxon>Pseudomonadati</taxon>
        <taxon>Pseudomonadota</taxon>
        <taxon>Alphaproteobacteria</taxon>
        <taxon>Rhodobacterales</taxon>
        <taxon>Paracoccaceae</taxon>
        <taxon>Paracoccus</taxon>
    </lineage>
</organism>
<dbReference type="PANTHER" id="PTHR30614">
    <property type="entry name" value="MEMBRANE COMPONENT OF AMINO ACID ABC TRANSPORTER"/>
    <property type="match status" value="1"/>
</dbReference>
<evidence type="ECO:0000256" key="9">
    <source>
        <dbReference type="ARBA" id="ARBA00023136"/>
    </source>
</evidence>